<evidence type="ECO:0000256" key="1">
    <source>
        <dbReference type="SAM" id="Phobius"/>
    </source>
</evidence>
<comment type="caution">
    <text evidence="2">The sequence shown here is derived from an EMBL/GenBank/DDBJ whole genome shotgun (WGS) entry which is preliminary data.</text>
</comment>
<feature type="transmembrane region" description="Helical" evidence="1">
    <location>
        <begin position="52"/>
        <end position="73"/>
    </location>
</feature>
<keyword evidence="1" id="KW-0812">Transmembrane</keyword>
<dbReference type="RefSeq" id="WP_098640650.1">
    <property type="nucleotide sequence ID" value="NZ_NVCO01000046.1"/>
</dbReference>
<reference evidence="2 3" key="1">
    <citation type="submission" date="2017-09" db="EMBL/GenBank/DDBJ databases">
        <title>Large-scale bioinformatics analysis of Bacillus genomes uncovers conserved roles of natural products in bacterial physiology.</title>
        <authorList>
            <consortium name="Agbiome Team Llc"/>
            <person name="Bleich R.M."/>
            <person name="Grubbs K.J."/>
            <person name="Santa Maria K.C."/>
            <person name="Allen S.E."/>
            <person name="Farag S."/>
            <person name="Shank E.A."/>
            <person name="Bowers A."/>
        </authorList>
    </citation>
    <scope>NUCLEOTIDE SEQUENCE [LARGE SCALE GENOMIC DNA]</scope>
    <source>
        <strain evidence="2 3">AFS065400</strain>
    </source>
</reference>
<sequence>MKETQFQIIINFYEEKLSNSKMFDKQHIWSLFYGLSALICFGIMYFNPSNALSLIILGIVFLITLVIQIVLVYKIEKELGSFNDLKFMGKIKKCLDMMISTKGLLFINDAESIRVEKMNKLRDYLKTKKIYSEKCLKVYIEIMEKEFENRYVNGSRLVSLTVFFVPIWAFVIQVLFNPQSFSKIVNANMNDLKFAVIALLASLMLYYFIFRIFSSIMKSVILLIFPMKKYDMLDLISILRELYLECFILELEDEKRIIKGFVDEE</sequence>
<feature type="transmembrane region" description="Helical" evidence="1">
    <location>
        <begin position="28"/>
        <end position="46"/>
    </location>
</feature>
<accession>A0A9X7AMG9</accession>
<evidence type="ECO:0000313" key="3">
    <source>
        <dbReference type="Proteomes" id="UP000226106"/>
    </source>
</evidence>
<dbReference type="Proteomes" id="UP000226106">
    <property type="component" value="Unassembled WGS sequence"/>
</dbReference>
<keyword evidence="1" id="KW-0472">Membrane</keyword>
<dbReference type="AlphaFoldDB" id="A0A9X7AMG9"/>
<feature type="transmembrane region" description="Helical" evidence="1">
    <location>
        <begin position="157"/>
        <end position="176"/>
    </location>
</feature>
<organism evidence="2 3">
    <name type="scientific">Bacillus thuringiensis</name>
    <dbReference type="NCBI Taxonomy" id="1428"/>
    <lineage>
        <taxon>Bacteria</taxon>
        <taxon>Bacillati</taxon>
        <taxon>Bacillota</taxon>
        <taxon>Bacilli</taxon>
        <taxon>Bacillales</taxon>
        <taxon>Bacillaceae</taxon>
        <taxon>Bacillus</taxon>
        <taxon>Bacillus cereus group</taxon>
    </lineage>
</organism>
<dbReference type="EMBL" id="NVCO01000046">
    <property type="protein sequence ID" value="PFT45018.1"/>
    <property type="molecule type" value="Genomic_DNA"/>
</dbReference>
<gene>
    <name evidence="2" type="ORF">COK72_15160</name>
</gene>
<protein>
    <submittedName>
        <fullName evidence="2">Uncharacterized protein</fullName>
    </submittedName>
</protein>
<feature type="transmembrane region" description="Helical" evidence="1">
    <location>
        <begin position="196"/>
        <end position="225"/>
    </location>
</feature>
<keyword evidence="1" id="KW-1133">Transmembrane helix</keyword>
<evidence type="ECO:0000313" key="2">
    <source>
        <dbReference type="EMBL" id="PFT45018.1"/>
    </source>
</evidence>
<name>A0A9X7AMG9_BACTU</name>
<proteinExistence type="predicted"/>